<dbReference type="AlphaFoldDB" id="A0A814QUR1"/>
<dbReference type="Gene3D" id="2.130.10.10">
    <property type="entry name" value="YVTN repeat-like/Quinoprotein amine dehydrogenase"/>
    <property type="match status" value="1"/>
</dbReference>
<dbReference type="Proteomes" id="UP000663879">
    <property type="component" value="Unassembled WGS sequence"/>
</dbReference>
<evidence type="ECO:0000256" key="1">
    <source>
        <dbReference type="SAM" id="SignalP"/>
    </source>
</evidence>
<feature type="chain" id="PRO_5033008304" evidence="1">
    <location>
        <begin position="26"/>
        <end position="253"/>
    </location>
</feature>
<dbReference type="SUPFAM" id="SSF117289">
    <property type="entry name" value="Nucleoporin domain"/>
    <property type="match status" value="1"/>
</dbReference>
<protein>
    <submittedName>
        <fullName evidence="2">Uncharacterized protein</fullName>
    </submittedName>
</protein>
<accession>A0A814QUR1</accession>
<evidence type="ECO:0000313" key="2">
    <source>
        <dbReference type="EMBL" id="CAF1124537.1"/>
    </source>
</evidence>
<dbReference type="EMBL" id="CAJNOC010009074">
    <property type="protein sequence ID" value="CAF1124537.1"/>
    <property type="molecule type" value="Genomic_DNA"/>
</dbReference>
<gene>
    <name evidence="2" type="ORF">OXX778_LOCUS22195</name>
</gene>
<dbReference type="InterPro" id="IPR015943">
    <property type="entry name" value="WD40/YVTN_repeat-like_dom_sf"/>
</dbReference>
<reference evidence="2" key="1">
    <citation type="submission" date="2021-02" db="EMBL/GenBank/DDBJ databases">
        <authorList>
            <person name="Nowell W R."/>
        </authorList>
    </citation>
    <scope>NUCLEOTIDE SEQUENCE</scope>
    <source>
        <strain evidence="2">Ploen Becks lab</strain>
    </source>
</reference>
<comment type="caution">
    <text evidence="2">The sequence shown here is derived from an EMBL/GenBank/DDBJ whole genome shotgun (WGS) entry which is preliminary data.</text>
</comment>
<organism evidence="2 3">
    <name type="scientific">Brachionus calyciflorus</name>
    <dbReference type="NCBI Taxonomy" id="104777"/>
    <lineage>
        <taxon>Eukaryota</taxon>
        <taxon>Metazoa</taxon>
        <taxon>Spiralia</taxon>
        <taxon>Gnathifera</taxon>
        <taxon>Rotifera</taxon>
        <taxon>Eurotatoria</taxon>
        <taxon>Monogononta</taxon>
        <taxon>Pseudotrocha</taxon>
        <taxon>Ploima</taxon>
        <taxon>Brachionidae</taxon>
        <taxon>Brachionus</taxon>
    </lineage>
</organism>
<feature type="non-terminal residue" evidence="2">
    <location>
        <position position="1"/>
    </location>
</feature>
<proteinExistence type="predicted"/>
<sequence length="253" mass="28734">MLITVASKILFILITLSFLLPSTNANLLIAAATNDKLYLINSSAVTFEITTKVSHLEFLSQKYLASSYNNEITIWNLKTFKPVFVLRRHAYEVLAIKSLDEDNFISADGSALFFKWTEFSFSNVSNFSTNLNQEKLVFIKIHNNNKTAVGYTRLNTVFVFNIQTNEVILNRSFYPINTLEVLNETHIALASQNRIFFIKFSNTKLIPFIVLREPPSCLMFLSTLILGTINGTLYPKKNKRSLGTGLNAFFNAF</sequence>
<evidence type="ECO:0000313" key="3">
    <source>
        <dbReference type="Proteomes" id="UP000663879"/>
    </source>
</evidence>
<feature type="signal peptide" evidence="1">
    <location>
        <begin position="1"/>
        <end position="25"/>
    </location>
</feature>
<name>A0A814QUR1_9BILA</name>
<keyword evidence="3" id="KW-1185">Reference proteome</keyword>
<keyword evidence="1" id="KW-0732">Signal</keyword>